<proteinExistence type="inferred from homology"/>
<dbReference type="InterPro" id="IPR001867">
    <property type="entry name" value="OmpR/PhoB-type_DNA-bd"/>
</dbReference>
<dbReference type="InterPro" id="IPR011990">
    <property type="entry name" value="TPR-like_helical_dom_sf"/>
</dbReference>
<evidence type="ECO:0000256" key="3">
    <source>
        <dbReference type="ARBA" id="ARBA00023015"/>
    </source>
</evidence>
<evidence type="ECO:0000256" key="5">
    <source>
        <dbReference type="ARBA" id="ARBA00023163"/>
    </source>
</evidence>
<keyword evidence="4 6" id="KW-0238">DNA-binding</keyword>
<dbReference type="SMART" id="SM00862">
    <property type="entry name" value="Trans_reg_C"/>
    <property type="match status" value="1"/>
</dbReference>
<comment type="caution">
    <text evidence="8">The sequence shown here is derived from an EMBL/GenBank/DDBJ whole genome shotgun (WGS) entry which is preliminary data.</text>
</comment>
<dbReference type="InterPro" id="IPR036388">
    <property type="entry name" value="WH-like_DNA-bd_sf"/>
</dbReference>
<evidence type="ECO:0000256" key="2">
    <source>
        <dbReference type="ARBA" id="ARBA00023012"/>
    </source>
</evidence>
<dbReference type="PANTHER" id="PTHR35807:SF1">
    <property type="entry name" value="TRANSCRIPTIONAL REGULATOR REDD"/>
    <property type="match status" value="1"/>
</dbReference>
<keyword evidence="9" id="KW-1185">Reference proteome</keyword>
<feature type="DNA-binding region" description="OmpR/PhoB-type" evidence="6">
    <location>
        <begin position="2"/>
        <end position="112"/>
    </location>
</feature>
<reference evidence="8 9" key="1">
    <citation type="submission" date="2024-10" db="EMBL/GenBank/DDBJ databases">
        <title>The Natural Products Discovery Center: Release of the First 8490 Sequenced Strains for Exploring Actinobacteria Biosynthetic Diversity.</title>
        <authorList>
            <person name="Kalkreuter E."/>
            <person name="Kautsar S.A."/>
            <person name="Yang D."/>
            <person name="Bader C.D."/>
            <person name="Teijaro C.N."/>
            <person name="Fluegel L."/>
            <person name="Davis C.M."/>
            <person name="Simpson J.R."/>
            <person name="Lauterbach L."/>
            <person name="Steele A.D."/>
            <person name="Gui C."/>
            <person name="Meng S."/>
            <person name="Li G."/>
            <person name="Viehrig K."/>
            <person name="Ye F."/>
            <person name="Su P."/>
            <person name="Kiefer A.F."/>
            <person name="Nichols A."/>
            <person name="Cepeda A.J."/>
            <person name="Yan W."/>
            <person name="Fan B."/>
            <person name="Jiang Y."/>
            <person name="Adhikari A."/>
            <person name="Zheng C.-J."/>
            <person name="Schuster L."/>
            <person name="Cowan T.M."/>
            <person name="Smanski M.J."/>
            <person name="Chevrette M.G."/>
            <person name="De Carvalho L.P.S."/>
            <person name="Shen B."/>
        </authorList>
    </citation>
    <scope>NUCLEOTIDE SEQUENCE [LARGE SCALE GENOMIC DNA]</scope>
    <source>
        <strain evidence="8 9">NPDC001650</strain>
    </source>
</reference>
<dbReference type="InterPro" id="IPR005158">
    <property type="entry name" value="BTAD"/>
</dbReference>
<evidence type="ECO:0000313" key="8">
    <source>
        <dbReference type="EMBL" id="MFF4214960.1"/>
    </source>
</evidence>
<dbReference type="SUPFAM" id="SSF46894">
    <property type="entry name" value="C-terminal effector domain of the bipartite response regulators"/>
    <property type="match status" value="1"/>
</dbReference>
<dbReference type="InterPro" id="IPR051677">
    <property type="entry name" value="AfsR-DnrI-RedD_regulator"/>
</dbReference>
<dbReference type="RefSeq" id="WP_388623240.1">
    <property type="nucleotide sequence ID" value="NZ_JBIAUT010000001.1"/>
</dbReference>
<organism evidence="8 9">
    <name type="scientific">Streptomyces nondiastaticus</name>
    <dbReference type="NCBI Taxonomy" id="3154512"/>
    <lineage>
        <taxon>Bacteria</taxon>
        <taxon>Bacillati</taxon>
        <taxon>Actinomycetota</taxon>
        <taxon>Actinomycetes</taxon>
        <taxon>Kitasatosporales</taxon>
        <taxon>Streptomycetaceae</taxon>
        <taxon>Streptomyces</taxon>
    </lineage>
</organism>
<dbReference type="CDD" id="cd15831">
    <property type="entry name" value="BTAD"/>
    <property type="match status" value="1"/>
</dbReference>
<dbReference type="Gene3D" id="3.40.50.300">
    <property type="entry name" value="P-loop containing nucleotide triphosphate hydrolases"/>
    <property type="match status" value="1"/>
</dbReference>
<dbReference type="Proteomes" id="UP001602123">
    <property type="component" value="Unassembled WGS sequence"/>
</dbReference>
<dbReference type="Gene3D" id="1.10.10.10">
    <property type="entry name" value="Winged helix-like DNA-binding domain superfamily/Winged helix DNA-binding domain"/>
    <property type="match status" value="1"/>
</dbReference>
<accession>A0ABW6TQQ9</accession>
<dbReference type="PANTHER" id="PTHR35807">
    <property type="entry name" value="TRANSCRIPTIONAL REGULATOR REDD-RELATED"/>
    <property type="match status" value="1"/>
</dbReference>
<dbReference type="InterPro" id="IPR027417">
    <property type="entry name" value="P-loop_NTPase"/>
</dbReference>
<protein>
    <submittedName>
        <fullName evidence="8">BTAD domain-containing putative transcriptional regulator</fullName>
    </submittedName>
</protein>
<evidence type="ECO:0000256" key="1">
    <source>
        <dbReference type="ARBA" id="ARBA00005820"/>
    </source>
</evidence>
<dbReference type="Pfam" id="PF03704">
    <property type="entry name" value="BTAD"/>
    <property type="match status" value="1"/>
</dbReference>
<dbReference type="InterPro" id="IPR016032">
    <property type="entry name" value="Sig_transdc_resp-reg_C-effctor"/>
</dbReference>
<name>A0ABW6TQQ9_9ACTN</name>
<dbReference type="Gene3D" id="1.25.40.10">
    <property type="entry name" value="Tetratricopeptide repeat domain"/>
    <property type="match status" value="2"/>
</dbReference>
<dbReference type="SUPFAM" id="SSF48452">
    <property type="entry name" value="TPR-like"/>
    <property type="match status" value="2"/>
</dbReference>
<evidence type="ECO:0000259" key="7">
    <source>
        <dbReference type="PROSITE" id="PS51755"/>
    </source>
</evidence>
<evidence type="ECO:0000256" key="4">
    <source>
        <dbReference type="ARBA" id="ARBA00023125"/>
    </source>
</evidence>
<sequence>MSQVPEVDGAVRIRLLGPVRYVSARGEASRPGAPGPQAVLAALALSAGKLVTFDELVDGLYADDPPASARRVVVNFVHRLRTHLEREDGAEAGGEGRDSAIATTADGYVLRLPAEQVDALRFGRLTAQARRHGEAGDPAAAAARLEEALAMWQGPALAGLPGPFAQDWRRTLGEQRASALELRLDMLLACGRHAEAVPDIVRALKTYPYRERLHGALMLALYRSGRGAEALSAYDRARRVLADDLGIDTGPALRELHAAVLAGDQSLLLPPADGGGEAAAGTARQDIPGMPEPAQLPPVPSDFTGRHEQVAALVTALTAGRPHAVAVVTGMGGVGKTALALRAAHAVAGSYPDGQLYASLRAPDGAPGEPAGILAGFLAALGVPGERMPVSLADRAALFRTLLSRRAVLVVLDNATTAAQVEPLLPGAARCAVLVTARALAAMPATVTVPLKGLGADDAVELIGRIAGLRRIEEEPEAVAALAASCGFLPLALRAVGARLAARPAWSVAALLERVSDQARLLRELRVGDTTVEAVFEMSFAQLSAPHARAFMALSIPHCTEFGVQAAAAVLGLPEQDAECTLEALVDAALLEAGAPGRYHFHDLVGAYAREKARTGLSASERREVVRNAVDFLCAGVVAAVMASQPLAGPLTADLHPRRTARVDVGSGRDAMLWIRRVLPELTAVVEQAAVSGDAESVALAVDVLVLVPCFEEVLPLGQLARAAGALVPAALALCGESVIGTAYYAAGTALKKHLSPGSLHRSREHLLKAVEIFGEAPRPADGPRPFLAVLFALAMLAQIDVQLEDFASARSHAQRSVALAAATGDQSLVARRRTVLLQVEVEDPGRHTDLAAIGAQCRELAGVFTRGEDVKWLIRVIMTEADSLLYGGDPAAAARLYRQALERARATDHVRNETECRFRLARALLATGEAEAAVGHAREAVAVARLTQEHQLMAGSQQALGESLRAVGRTAEADGHLRRAEDLYREMRQTGAADGDAVTGDAVTVTA</sequence>
<gene>
    <name evidence="8" type="ORF">ACFYZM_01580</name>
</gene>
<dbReference type="SMART" id="SM01043">
    <property type="entry name" value="BTAD"/>
    <property type="match status" value="1"/>
</dbReference>
<dbReference type="PROSITE" id="PS51755">
    <property type="entry name" value="OMPR_PHOB"/>
    <property type="match status" value="1"/>
</dbReference>
<keyword evidence="2" id="KW-0902">Two-component regulatory system</keyword>
<evidence type="ECO:0000256" key="6">
    <source>
        <dbReference type="PROSITE-ProRule" id="PRU01091"/>
    </source>
</evidence>
<dbReference type="EMBL" id="JBIAUT010000001">
    <property type="protein sequence ID" value="MFF4214960.1"/>
    <property type="molecule type" value="Genomic_DNA"/>
</dbReference>
<evidence type="ECO:0000313" key="9">
    <source>
        <dbReference type="Proteomes" id="UP001602123"/>
    </source>
</evidence>
<keyword evidence="5" id="KW-0804">Transcription</keyword>
<keyword evidence="3" id="KW-0805">Transcription regulation</keyword>
<feature type="domain" description="OmpR/PhoB-type" evidence="7">
    <location>
        <begin position="2"/>
        <end position="112"/>
    </location>
</feature>
<dbReference type="SUPFAM" id="SSF52540">
    <property type="entry name" value="P-loop containing nucleoside triphosphate hydrolases"/>
    <property type="match status" value="1"/>
</dbReference>
<comment type="similarity">
    <text evidence="1">Belongs to the AfsR/DnrI/RedD regulatory family.</text>
</comment>
<dbReference type="PRINTS" id="PR00364">
    <property type="entry name" value="DISEASERSIST"/>
</dbReference>